<organism evidence="2 3">
    <name type="scientific">Zea mays</name>
    <name type="common">Maize</name>
    <dbReference type="NCBI Taxonomy" id="4577"/>
    <lineage>
        <taxon>Eukaryota</taxon>
        <taxon>Viridiplantae</taxon>
        <taxon>Streptophyta</taxon>
        <taxon>Embryophyta</taxon>
        <taxon>Tracheophyta</taxon>
        <taxon>Spermatophyta</taxon>
        <taxon>Magnoliopsida</taxon>
        <taxon>Liliopsida</taxon>
        <taxon>Poales</taxon>
        <taxon>Poaceae</taxon>
        <taxon>PACMAD clade</taxon>
        <taxon>Panicoideae</taxon>
        <taxon>Andropogonodae</taxon>
        <taxon>Andropogoneae</taxon>
        <taxon>Tripsacinae</taxon>
        <taxon>Zea</taxon>
    </lineage>
</organism>
<dbReference type="EMBL" id="NCVQ01000005">
    <property type="protein sequence ID" value="PWZ27638.1"/>
    <property type="molecule type" value="Genomic_DNA"/>
</dbReference>
<feature type="chain" id="PRO_5018578447" description="Knottin scorpion toxin-like domain-containing protein" evidence="1">
    <location>
        <begin position="30"/>
        <end position="88"/>
    </location>
</feature>
<evidence type="ECO:0000313" key="2">
    <source>
        <dbReference type="EMBL" id="PWZ27638.1"/>
    </source>
</evidence>
<sequence>MARQATALFASALLLLAVAFMSHDAGVEAWCLEYPAPDPNVCHGSDGLRYCRNDCVAIGNGFVGGECNKGTCYCLKCADEPPPAPRAL</sequence>
<evidence type="ECO:0000313" key="3">
    <source>
        <dbReference type="Proteomes" id="UP000251960"/>
    </source>
</evidence>
<name>A0A3L6F423_MAIZE</name>
<dbReference type="Proteomes" id="UP000251960">
    <property type="component" value="Chromosome 4"/>
</dbReference>
<accession>A0A3L6F423</accession>
<proteinExistence type="predicted"/>
<dbReference type="AlphaFoldDB" id="A0A3L6F423"/>
<comment type="caution">
    <text evidence="2">The sequence shown here is derived from an EMBL/GenBank/DDBJ whole genome shotgun (WGS) entry which is preliminary data.</text>
</comment>
<feature type="signal peptide" evidence="1">
    <location>
        <begin position="1"/>
        <end position="29"/>
    </location>
</feature>
<evidence type="ECO:0000256" key="1">
    <source>
        <dbReference type="SAM" id="SignalP"/>
    </source>
</evidence>
<evidence type="ECO:0008006" key="4">
    <source>
        <dbReference type="Google" id="ProtNLM"/>
    </source>
</evidence>
<dbReference type="ExpressionAtlas" id="A0A3L6F423">
    <property type="expression patterns" value="baseline"/>
</dbReference>
<protein>
    <recommendedName>
        <fullName evidence="4">Knottin scorpion toxin-like domain-containing protein</fullName>
    </recommendedName>
</protein>
<keyword evidence="1" id="KW-0732">Signal</keyword>
<reference evidence="2 3" key="1">
    <citation type="journal article" date="2018" name="Nat. Genet.">
        <title>Extensive intraspecific gene order and gene structural variations between Mo17 and other maize genomes.</title>
        <authorList>
            <person name="Sun S."/>
            <person name="Zhou Y."/>
            <person name="Chen J."/>
            <person name="Shi J."/>
            <person name="Zhao H."/>
            <person name="Zhao H."/>
            <person name="Song W."/>
            <person name="Zhang M."/>
            <person name="Cui Y."/>
            <person name="Dong X."/>
            <person name="Liu H."/>
            <person name="Ma X."/>
            <person name="Jiao Y."/>
            <person name="Wang B."/>
            <person name="Wei X."/>
            <person name="Stein J.C."/>
            <person name="Glaubitz J.C."/>
            <person name="Lu F."/>
            <person name="Yu G."/>
            <person name="Liang C."/>
            <person name="Fengler K."/>
            <person name="Li B."/>
            <person name="Rafalski A."/>
            <person name="Schnable P.S."/>
            <person name="Ware D.H."/>
            <person name="Buckler E.S."/>
            <person name="Lai J."/>
        </authorList>
    </citation>
    <scope>NUCLEOTIDE SEQUENCE [LARGE SCALE GENOMIC DNA]</scope>
    <source>
        <strain evidence="3">cv. Missouri 17</strain>
        <tissue evidence="2">Seedling</tissue>
    </source>
</reference>
<gene>
    <name evidence="2" type="ORF">Zm00014a_020325</name>
</gene>